<dbReference type="GO" id="GO:0033344">
    <property type="term" value="P:cholesterol efflux"/>
    <property type="evidence" value="ECO:0007669"/>
    <property type="project" value="TreeGrafter"/>
</dbReference>
<comment type="subunit">
    <text evidence="3">Homodimer.</text>
</comment>
<dbReference type="GO" id="GO:0042627">
    <property type="term" value="C:chylomicron"/>
    <property type="evidence" value="ECO:0007669"/>
    <property type="project" value="TreeGrafter"/>
</dbReference>
<evidence type="ECO:0000256" key="7">
    <source>
        <dbReference type="ARBA" id="ARBA00022729"/>
    </source>
</evidence>
<evidence type="ECO:0000256" key="4">
    <source>
        <dbReference type="ARBA" id="ARBA00022448"/>
    </source>
</evidence>
<evidence type="ECO:0000313" key="16">
    <source>
        <dbReference type="RefSeq" id="XP_026536836.1"/>
    </source>
</evidence>
<dbReference type="GeneID" id="113420909"/>
<dbReference type="InterPro" id="IPR000074">
    <property type="entry name" value="ApoA_E"/>
</dbReference>
<evidence type="ECO:0000256" key="3">
    <source>
        <dbReference type="ARBA" id="ARBA00011738"/>
    </source>
</evidence>
<comment type="subcellular location">
    <subcellularLocation>
        <location evidence="1">Secreted</location>
    </subcellularLocation>
</comment>
<evidence type="ECO:0000256" key="9">
    <source>
        <dbReference type="ARBA" id="ARBA00023055"/>
    </source>
</evidence>
<dbReference type="GO" id="GO:0055090">
    <property type="term" value="P:acylglycerol homeostasis"/>
    <property type="evidence" value="ECO:0007669"/>
    <property type="project" value="TreeGrafter"/>
</dbReference>
<keyword evidence="7 14" id="KW-0732">Signal</keyword>
<evidence type="ECO:0000256" key="2">
    <source>
        <dbReference type="ARBA" id="ARBA00008788"/>
    </source>
</evidence>
<keyword evidence="6" id="KW-0964">Secreted</keyword>
<organism evidence="15 16">
    <name type="scientific">Notechis scutatus</name>
    <name type="common">mainland tiger snake</name>
    <dbReference type="NCBI Taxonomy" id="8663"/>
    <lineage>
        <taxon>Eukaryota</taxon>
        <taxon>Metazoa</taxon>
        <taxon>Chordata</taxon>
        <taxon>Craniata</taxon>
        <taxon>Vertebrata</taxon>
        <taxon>Euteleostomi</taxon>
        <taxon>Lepidosauria</taxon>
        <taxon>Squamata</taxon>
        <taxon>Bifurcata</taxon>
        <taxon>Unidentata</taxon>
        <taxon>Episquamata</taxon>
        <taxon>Toxicofera</taxon>
        <taxon>Serpentes</taxon>
        <taxon>Colubroidea</taxon>
        <taxon>Elapidae</taxon>
        <taxon>Hydrophiinae</taxon>
        <taxon>Notechis</taxon>
    </lineage>
</organism>
<dbReference type="Proteomes" id="UP000504612">
    <property type="component" value="Unplaced"/>
</dbReference>
<evidence type="ECO:0000313" key="15">
    <source>
        <dbReference type="Proteomes" id="UP000504612"/>
    </source>
</evidence>
<dbReference type="GO" id="GO:0034361">
    <property type="term" value="C:very-low-density lipoprotein particle"/>
    <property type="evidence" value="ECO:0007669"/>
    <property type="project" value="TreeGrafter"/>
</dbReference>
<dbReference type="Pfam" id="PF01442">
    <property type="entry name" value="Apolipoprotein"/>
    <property type="match status" value="3"/>
</dbReference>
<dbReference type="GO" id="GO:0033700">
    <property type="term" value="P:phospholipid efflux"/>
    <property type="evidence" value="ECO:0007669"/>
    <property type="project" value="TreeGrafter"/>
</dbReference>
<evidence type="ECO:0000256" key="6">
    <source>
        <dbReference type="ARBA" id="ARBA00022525"/>
    </source>
</evidence>
<dbReference type="GO" id="GO:0120020">
    <property type="term" value="F:cholesterol transfer activity"/>
    <property type="evidence" value="ECO:0007669"/>
    <property type="project" value="TreeGrafter"/>
</dbReference>
<evidence type="ECO:0000256" key="14">
    <source>
        <dbReference type="SAM" id="SignalP"/>
    </source>
</evidence>
<comment type="function">
    <text evidence="10">May have a role in chylomicrons and VLDL secretion and catabolism. Required for efficient activation of lipoprotein lipase by ApoC-II; potent activator of LCAT. Apoa-IV is a major component of HDL and chylomicrons.</text>
</comment>
<name>A0A6J1V0Q5_9SAUR</name>
<dbReference type="Gene3D" id="1.20.120.20">
    <property type="entry name" value="Apolipoprotein"/>
    <property type="match status" value="3"/>
</dbReference>
<feature type="region of interest" description="Disordered" evidence="13">
    <location>
        <begin position="377"/>
        <end position="429"/>
    </location>
</feature>
<feature type="chain" id="PRO_5026878301" description="Apolipoprotein A-IV" evidence="14">
    <location>
        <begin position="19"/>
        <end position="1027"/>
    </location>
</feature>
<dbReference type="GO" id="GO:0008203">
    <property type="term" value="P:cholesterol metabolic process"/>
    <property type="evidence" value="ECO:0007669"/>
    <property type="project" value="UniProtKB-KW"/>
</dbReference>
<dbReference type="Gene3D" id="1.20.5.20">
    <property type="match status" value="1"/>
</dbReference>
<keyword evidence="15" id="KW-1185">Reference proteome</keyword>
<evidence type="ECO:0000256" key="10">
    <source>
        <dbReference type="ARBA" id="ARBA00037735"/>
    </source>
</evidence>
<gene>
    <name evidence="16" type="primary">LOC113420909</name>
</gene>
<dbReference type="PANTHER" id="PTHR18976">
    <property type="entry name" value="APOLIPOPROTEIN"/>
    <property type="match status" value="1"/>
</dbReference>
<keyword evidence="9" id="KW-0445">Lipid transport</keyword>
<dbReference type="GO" id="GO:0042157">
    <property type="term" value="P:lipoprotein metabolic process"/>
    <property type="evidence" value="ECO:0007669"/>
    <property type="project" value="InterPro"/>
</dbReference>
<dbReference type="GO" id="GO:0034362">
    <property type="term" value="C:low-density lipoprotein particle"/>
    <property type="evidence" value="ECO:0007669"/>
    <property type="project" value="TreeGrafter"/>
</dbReference>
<keyword evidence="4" id="KW-0813">Transport</keyword>
<sequence>MQSLSLVLAVLLLTGAQARYFWQHDDPQQTRLERLQEASQVYLESAKEAVQQAITQFDESAVARELQVNIGQKLEAVAIVLQEIKEQVTPELQELRTELQTAWQTLKEELTKDIQEVGAQIQPLVSKLRENVHQDASAYFQQLRTISQDINQMAQEKLRPLAEDFRDKVRSHVDEFRKDAAPYAKKLEQLIQEKAKALEQSAVTELTDLQTELQQQVTEVREKVGPIWETAREELLTLLQSAKSLFVTTRDGEEQQQQQQSCLKRESLLVQEHPGRVQCQPLPVPWRELRWGEKGRKASSGNRIPRPPREALLGWMRLGSCQDSGARNRIYTVSQPIVLAGQSKALYQTSVRSVLTNWGAAWKCGDRRPGSLEAAQATRSSSALRGVHAQPLWRNHRSQEEQPPRAVQRLRSPVHPQNARDPPRPTSLAGKRAMLGQRRCALAPSGRGPGNGSSASPGLPPRLGTKGRKPEDLSREGQGKSPARARRLPRSRSTRGPHCRGPSSAPLPGPPLTCIGGQQRQQRQQQQKRDSHLPSGVLCREKGPSLAWKGLLLLGAALGPWAPLGRGPFQRTDLARLRRLLPAGRGRGTGQEFCCGATDNQQPCGHAGLHVTFLLKSKSSRRCHRPAWMQDDSVPRNIRTEWLPGRAAEASLEKQDFGRHFLPAAMSPKAAAFLLGLLVATTGAQDSPSPQQLTDVVWQYFTQLSSNAEAALRQAQQSDIGQQFTVLIQDHFPAINPYTEEIQKKLIPYITQLHTQISEEGEKIKEKLKVELEQLQMDIAPFAADVQNQVTTTAENLKTQLVPYVEQLQATTDILATQTGQKLASLVQELQAQVKENVGDPAALSPYLQRLQQTVNQQVEDIKVQLGPFPAELKAKVDQAVGELHKHLSLYAQTTPEQLRRQLEELSFQVEKSAVAFRDKLQGEAEQLRGRLETLLQGDLPSHLDSLKGDIGQQIEEFRQQVGSYGDSFNQLVVERVQKLGQRLQPHASGVEDHLSFLEKEVKEKIVAFADSLQQTEERLLPTLEEE</sequence>
<evidence type="ECO:0000256" key="11">
    <source>
        <dbReference type="ARBA" id="ARBA00041197"/>
    </source>
</evidence>
<dbReference type="GO" id="GO:0060228">
    <property type="term" value="F:phosphatidylcholine-sterol O-acyltransferase activator activity"/>
    <property type="evidence" value="ECO:0007669"/>
    <property type="project" value="TreeGrafter"/>
</dbReference>
<evidence type="ECO:0000256" key="5">
    <source>
        <dbReference type="ARBA" id="ARBA00022513"/>
    </source>
</evidence>
<feature type="signal peptide" evidence="14">
    <location>
        <begin position="1"/>
        <end position="18"/>
    </location>
</feature>
<dbReference type="SUPFAM" id="SSF58113">
    <property type="entry name" value="Apolipoprotein A-I"/>
    <property type="match status" value="2"/>
</dbReference>
<proteinExistence type="inferred from homology"/>
<dbReference type="GO" id="GO:0005543">
    <property type="term" value="F:phospholipid binding"/>
    <property type="evidence" value="ECO:0007669"/>
    <property type="project" value="TreeGrafter"/>
</dbReference>
<feature type="compositionally biased region" description="Basic residues" evidence="13">
    <location>
        <begin position="483"/>
        <end position="498"/>
    </location>
</feature>
<dbReference type="SUPFAM" id="SSF47162">
    <property type="entry name" value="Apolipoprotein"/>
    <property type="match status" value="1"/>
</dbReference>
<dbReference type="GO" id="GO:0034364">
    <property type="term" value="C:high-density lipoprotein particle"/>
    <property type="evidence" value="ECO:0007669"/>
    <property type="project" value="UniProtKB-KW"/>
</dbReference>
<evidence type="ECO:0000256" key="13">
    <source>
        <dbReference type="SAM" id="MobiDB-lite"/>
    </source>
</evidence>
<dbReference type="KEGG" id="nss:113420909"/>
<dbReference type="InterPro" id="IPR050163">
    <property type="entry name" value="Apolipoprotein_A1/A4/E"/>
</dbReference>
<evidence type="ECO:0000256" key="8">
    <source>
        <dbReference type="ARBA" id="ARBA00022737"/>
    </source>
</evidence>
<keyword evidence="8" id="KW-0677">Repeat</keyword>
<reference evidence="16" key="1">
    <citation type="submission" date="2025-08" db="UniProtKB">
        <authorList>
            <consortium name="RefSeq"/>
        </authorList>
    </citation>
    <scope>IDENTIFICATION</scope>
</reference>
<keyword evidence="5" id="KW-0162">Chylomicron</keyword>
<feature type="region of interest" description="Disordered" evidence="13">
    <location>
        <begin position="441"/>
        <end position="538"/>
    </location>
</feature>
<feature type="compositionally biased region" description="Basic and acidic residues" evidence="13">
    <location>
        <begin position="468"/>
        <end position="478"/>
    </location>
</feature>
<dbReference type="PANTHER" id="PTHR18976:SF1">
    <property type="entry name" value="APOLIPOPROTEIN A-IV"/>
    <property type="match status" value="1"/>
</dbReference>
<dbReference type="RefSeq" id="XP_026536836.1">
    <property type="nucleotide sequence ID" value="XM_026681051.1"/>
</dbReference>
<dbReference type="GO" id="GO:1903561">
    <property type="term" value="C:extracellular vesicle"/>
    <property type="evidence" value="ECO:0007669"/>
    <property type="project" value="TreeGrafter"/>
</dbReference>
<protein>
    <recommendedName>
        <fullName evidence="11">Apolipoprotein A-IV</fullName>
    </recommendedName>
    <alternativeName>
        <fullName evidence="12">Apolipoprotein A4</fullName>
    </alternativeName>
</protein>
<dbReference type="AlphaFoldDB" id="A0A6J1V0Q5"/>
<accession>A0A6J1V0Q5</accession>
<comment type="similarity">
    <text evidence="2">Belongs to the apolipoprotein A1/A4/E family.</text>
</comment>
<evidence type="ECO:0000256" key="1">
    <source>
        <dbReference type="ARBA" id="ARBA00004613"/>
    </source>
</evidence>
<evidence type="ECO:0000256" key="12">
    <source>
        <dbReference type="ARBA" id="ARBA00042591"/>
    </source>
</evidence>